<evidence type="ECO:0000259" key="4">
    <source>
        <dbReference type="SMART" id="SM00385"/>
    </source>
</evidence>
<dbReference type="Pfam" id="PF02984">
    <property type="entry name" value="Cyclin_C"/>
    <property type="match status" value="1"/>
</dbReference>
<dbReference type="GO" id="GO:0006357">
    <property type="term" value="P:regulation of transcription by RNA polymerase II"/>
    <property type="evidence" value="ECO:0007669"/>
    <property type="project" value="InterPro"/>
</dbReference>
<comment type="caution">
    <text evidence="6">The sequence shown here is derived from an EMBL/GenBank/DDBJ whole genome shotgun (WGS) entry which is preliminary data.</text>
</comment>
<gene>
    <name evidence="6" type="ORF">OXX778_LOCUS12379</name>
</gene>
<feature type="compositionally biased region" description="Basic residues" evidence="3">
    <location>
        <begin position="456"/>
        <end position="482"/>
    </location>
</feature>
<feature type="compositionally biased region" description="Basic residues" evidence="3">
    <location>
        <begin position="499"/>
        <end position="513"/>
    </location>
</feature>
<evidence type="ECO:0000313" key="7">
    <source>
        <dbReference type="Proteomes" id="UP000663879"/>
    </source>
</evidence>
<keyword evidence="1 2" id="KW-0195">Cyclin</keyword>
<feature type="region of interest" description="Disordered" evidence="3">
    <location>
        <begin position="348"/>
        <end position="374"/>
    </location>
</feature>
<feature type="compositionally biased region" description="Basic and acidic residues" evidence="3">
    <location>
        <begin position="438"/>
        <end position="453"/>
    </location>
</feature>
<dbReference type="Pfam" id="PF00134">
    <property type="entry name" value="Cyclin_N"/>
    <property type="match status" value="1"/>
</dbReference>
<dbReference type="PIRSF" id="PIRSF036580">
    <property type="entry name" value="Cyclin_L"/>
    <property type="match status" value="1"/>
</dbReference>
<feature type="compositionally biased region" description="Basic and acidic residues" evidence="3">
    <location>
        <begin position="514"/>
        <end position="537"/>
    </location>
</feature>
<evidence type="ECO:0000256" key="2">
    <source>
        <dbReference type="RuleBase" id="RU000383"/>
    </source>
</evidence>
<dbReference type="GO" id="GO:0016538">
    <property type="term" value="F:cyclin-dependent protein serine/threonine kinase regulator activity"/>
    <property type="evidence" value="ECO:0007669"/>
    <property type="project" value="InterPro"/>
</dbReference>
<dbReference type="InterPro" id="IPR013763">
    <property type="entry name" value="Cyclin-like_dom"/>
</dbReference>
<feature type="region of interest" description="Disordered" evidence="3">
    <location>
        <begin position="438"/>
        <end position="566"/>
    </location>
</feature>
<dbReference type="InterPro" id="IPR006671">
    <property type="entry name" value="Cyclin_N"/>
</dbReference>
<sequence length="566" mass="66145">MNSRTQSSCVLTNSSTTITMPSTSDTTLKSTNIQLKVSLEVPLMTKEQLYPTPSMKDNIPFDVEFDLRLIGCELIQTAGRLLKLPQTAMATGQVLFHRFYYSKSFVKNPMEYYAMAAIFLSTKIEECPRRIRDVLNVFHHIKQVRTGKVIKPMQIDESYHIAKNQVIKAERRLLKELGFCVHVKHPHKMILIYLQAMECNQESLSQKAWNYMNDGLRTDIFLRYSPEIIACACIYLSARELQIPLPENPPWYTIFGGDEKSIKAICIRILHLYTHKTRSQEEVEKIINDCRNRIESEKKKAKEATSSPIISETNQQIEQTKTVVSSEEIKKTTEQIKQISASITKAQAKASPNPPLTNLPPSHGYHHHHQSHHMTRHASFNYNYYGHPHPAPFMAHMDPYYGTYSDHYYNEMMYEGTLKRNKSASYLISSHNEYDYKRDKERGKGGYKEEYSKYRSASRSRSRSKSRSRKVEKKSSKHRSRSRTVESIENGGSRDSRSPSRHKKKKSHHHKEEKRRDRSRDKKERERSRDKTRDRSRDRHHHHHKSSKHSKDKHESSDSRYVPIYS</sequence>
<dbReference type="PANTHER" id="PTHR10026">
    <property type="entry name" value="CYCLIN"/>
    <property type="match status" value="1"/>
</dbReference>
<dbReference type="CDD" id="cd20533">
    <property type="entry name" value="CYCLIN_CCNL_rpt2"/>
    <property type="match status" value="1"/>
</dbReference>
<feature type="domain" description="Cyclin-like" evidence="4">
    <location>
        <begin position="188"/>
        <end position="271"/>
    </location>
</feature>
<dbReference type="AlphaFoldDB" id="A0A814AZD0"/>
<dbReference type="EMBL" id="CAJNOC010002235">
    <property type="protein sequence ID" value="CAF0920864.1"/>
    <property type="molecule type" value="Genomic_DNA"/>
</dbReference>
<dbReference type="SMART" id="SM00385">
    <property type="entry name" value="CYCLIN"/>
    <property type="match status" value="2"/>
</dbReference>
<evidence type="ECO:0000259" key="5">
    <source>
        <dbReference type="SMART" id="SM01332"/>
    </source>
</evidence>
<protein>
    <recommendedName>
        <fullName evidence="8">Cyclin L1</fullName>
    </recommendedName>
</protein>
<accession>A0A814AZD0</accession>
<dbReference type="SUPFAM" id="SSF47954">
    <property type="entry name" value="Cyclin-like"/>
    <property type="match status" value="2"/>
</dbReference>
<dbReference type="InterPro" id="IPR036915">
    <property type="entry name" value="Cyclin-like_sf"/>
</dbReference>
<organism evidence="6 7">
    <name type="scientific">Brachionus calyciflorus</name>
    <dbReference type="NCBI Taxonomy" id="104777"/>
    <lineage>
        <taxon>Eukaryota</taxon>
        <taxon>Metazoa</taxon>
        <taxon>Spiralia</taxon>
        <taxon>Gnathifera</taxon>
        <taxon>Rotifera</taxon>
        <taxon>Eurotatoria</taxon>
        <taxon>Monogononta</taxon>
        <taxon>Pseudotrocha</taxon>
        <taxon>Ploima</taxon>
        <taxon>Brachionidae</taxon>
        <taxon>Brachionus</taxon>
    </lineage>
</organism>
<feature type="compositionally biased region" description="Basic residues" evidence="3">
    <location>
        <begin position="364"/>
        <end position="374"/>
    </location>
</feature>
<feature type="compositionally biased region" description="Basic residues" evidence="3">
    <location>
        <begin position="538"/>
        <end position="551"/>
    </location>
</feature>
<evidence type="ECO:0008006" key="8">
    <source>
        <dbReference type="Google" id="ProtNLM"/>
    </source>
</evidence>
<proteinExistence type="inferred from homology"/>
<feature type="domain" description="Cyclin-like" evidence="4">
    <location>
        <begin position="73"/>
        <end position="175"/>
    </location>
</feature>
<dbReference type="FunFam" id="1.10.472.10:FF:000031">
    <property type="entry name" value="cyclin-L1-1-like isoform X1"/>
    <property type="match status" value="1"/>
</dbReference>
<comment type="similarity">
    <text evidence="2">Belongs to the cyclin family.</text>
</comment>
<name>A0A814AZD0_9BILA</name>
<dbReference type="Proteomes" id="UP000663879">
    <property type="component" value="Unassembled WGS sequence"/>
</dbReference>
<evidence type="ECO:0000256" key="3">
    <source>
        <dbReference type="SAM" id="MobiDB-lite"/>
    </source>
</evidence>
<keyword evidence="7" id="KW-1185">Reference proteome</keyword>
<dbReference type="Gene3D" id="1.10.472.10">
    <property type="entry name" value="Cyclin-like"/>
    <property type="match status" value="2"/>
</dbReference>
<dbReference type="InterPro" id="IPR004367">
    <property type="entry name" value="Cyclin_C-dom"/>
</dbReference>
<evidence type="ECO:0000313" key="6">
    <source>
        <dbReference type="EMBL" id="CAF0920864.1"/>
    </source>
</evidence>
<reference evidence="6" key="1">
    <citation type="submission" date="2021-02" db="EMBL/GenBank/DDBJ databases">
        <authorList>
            <person name="Nowell W R."/>
        </authorList>
    </citation>
    <scope>NUCLEOTIDE SEQUENCE</scope>
    <source>
        <strain evidence="6">Ploen Becks lab</strain>
    </source>
</reference>
<dbReference type="OrthoDB" id="10264655at2759"/>
<feature type="domain" description="Cyclin C-terminal" evidence="5">
    <location>
        <begin position="184"/>
        <end position="310"/>
    </location>
</feature>
<evidence type="ECO:0000256" key="1">
    <source>
        <dbReference type="ARBA" id="ARBA00023127"/>
    </source>
</evidence>
<dbReference type="InterPro" id="IPR043198">
    <property type="entry name" value="Cyclin/Ssn8"/>
</dbReference>
<dbReference type="SMART" id="SM01332">
    <property type="entry name" value="Cyclin_C"/>
    <property type="match status" value="1"/>
</dbReference>